<dbReference type="EMBL" id="LAZR01027208">
    <property type="protein sequence ID" value="KKL66422.1"/>
    <property type="molecule type" value="Genomic_DNA"/>
</dbReference>
<organism evidence="1">
    <name type="scientific">marine sediment metagenome</name>
    <dbReference type="NCBI Taxonomy" id="412755"/>
    <lineage>
        <taxon>unclassified sequences</taxon>
        <taxon>metagenomes</taxon>
        <taxon>ecological metagenomes</taxon>
    </lineage>
</organism>
<accession>A0A0F9GTK2</accession>
<dbReference type="AlphaFoldDB" id="A0A0F9GTK2"/>
<feature type="non-terminal residue" evidence="1">
    <location>
        <position position="1"/>
    </location>
</feature>
<gene>
    <name evidence="1" type="ORF">LCGC14_2145150</name>
</gene>
<sequence length="52" mass="5873">EGRAPLFFFRRKSLIKIYALASGYSHRLPAATPDNLIDGRPEPWYHGVTQSA</sequence>
<protein>
    <submittedName>
        <fullName evidence="1">Uncharacterized protein</fullName>
    </submittedName>
</protein>
<evidence type="ECO:0000313" key="1">
    <source>
        <dbReference type="EMBL" id="KKL66422.1"/>
    </source>
</evidence>
<name>A0A0F9GTK2_9ZZZZ</name>
<reference evidence="1" key="1">
    <citation type="journal article" date="2015" name="Nature">
        <title>Complex archaea that bridge the gap between prokaryotes and eukaryotes.</title>
        <authorList>
            <person name="Spang A."/>
            <person name="Saw J.H."/>
            <person name="Jorgensen S.L."/>
            <person name="Zaremba-Niedzwiedzka K."/>
            <person name="Martijn J."/>
            <person name="Lind A.E."/>
            <person name="van Eijk R."/>
            <person name="Schleper C."/>
            <person name="Guy L."/>
            <person name="Ettema T.J."/>
        </authorList>
    </citation>
    <scope>NUCLEOTIDE SEQUENCE</scope>
</reference>
<comment type="caution">
    <text evidence="1">The sequence shown here is derived from an EMBL/GenBank/DDBJ whole genome shotgun (WGS) entry which is preliminary data.</text>
</comment>
<proteinExistence type="predicted"/>